<evidence type="ECO:0000256" key="1">
    <source>
        <dbReference type="ARBA" id="ARBA00022741"/>
    </source>
</evidence>
<dbReference type="InterPro" id="IPR001752">
    <property type="entry name" value="Kinesin_motor_dom"/>
</dbReference>
<dbReference type="InParanoid" id="B4JYA6"/>
<dbReference type="HOGENOM" id="CLU_047466_0_0_1"/>
<organism evidence="6">
    <name type="scientific">Drosophila grimshawi</name>
    <name type="common">Hawaiian fruit fly</name>
    <name type="synonym">Idiomyia grimshawi</name>
    <dbReference type="NCBI Taxonomy" id="7222"/>
    <lineage>
        <taxon>Eukaryota</taxon>
        <taxon>Metazoa</taxon>
        <taxon>Ecdysozoa</taxon>
        <taxon>Arthropoda</taxon>
        <taxon>Hexapoda</taxon>
        <taxon>Insecta</taxon>
        <taxon>Pterygota</taxon>
        <taxon>Neoptera</taxon>
        <taxon>Endopterygota</taxon>
        <taxon>Diptera</taxon>
        <taxon>Brachycera</taxon>
        <taxon>Muscomorpha</taxon>
        <taxon>Ephydroidea</taxon>
        <taxon>Drosophilidae</taxon>
        <taxon>Drosophila</taxon>
        <taxon>Hawaiian Drosophila</taxon>
    </lineage>
</organism>
<feature type="coiled-coil region" evidence="3">
    <location>
        <begin position="265"/>
        <end position="292"/>
    </location>
</feature>
<dbReference type="GO" id="GO:0005524">
    <property type="term" value="F:ATP binding"/>
    <property type="evidence" value="ECO:0007669"/>
    <property type="project" value="UniProtKB-KW"/>
</dbReference>
<dbReference type="AlphaFoldDB" id="B4JYA6"/>
<dbReference type="OMA" id="RYYNIRL"/>
<sequence>MYFFRKLSSLNRQQTDVCEEAVSSALDDVLRGKTSTIFSYGTAAEGGQHEIDQQDMFDRILSDLFDHVYTMEASMEINIFIKHRQLFAKQVEHKTDEFTKEQGNVEEDTPNEYSLEHSEHFVASTKDVYKYMEKVIPKCIESPENLAASSQMQTVNPKAICNNNSHFMFTICVWQTNLERSMHLLGKLQLIQLKDLHLQEMRDLNTPMSGVLKLLSVLANITKTHLRYYNIGLARNLKDFLGADGTVIFNYATMPDVPLKEASTLGQHAQQLEQKNEMLSQLNKLLRKANKKVHWQRTGFQKKLLLFSELFKSLWQQQRSALQLHEHEREVQLLQMFETIYNELQSSKVKSD</sequence>
<keyword evidence="6" id="KW-1185">Reference proteome</keyword>
<dbReference type="InterPro" id="IPR036961">
    <property type="entry name" value="Kinesin_motor_dom_sf"/>
</dbReference>
<dbReference type="GO" id="GO:0003777">
    <property type="term" value="F:microtubule motor activity"/>
    <property type="evidence" value="ECO:0007669"/>
    <property type="project" value="InterPro"/>
</dbReference>
<dbReference type="Proteomes" id="UP000001070">
    <property type="component" value="Unassembled WGS sequence"/>
</dbReference>
<dbReference type="Pfam" id="PF00225">
    <property type="entry name" value="Kinesin"/>
    <property type="match status" value="1"/>
</dbReference>
<feature type="domain" description="Kinesin motor" evidence="4">
    <location>
        <begin position="2"/>
        <end position="248"/>
    </location>
</feature>
<dbReference type="Gene3D" id="3.40.850.10">
    <property type="entry name" value="Kinesin motor domain"/>
    <property type="match status" value="1"/>
</dbReference>
<keyword evidence="3" id="KW-0175">Coiled coil</keyword>
<dbReference type="InterPro" id="IPR027417">
    <property type="entry name" value="P-loop_NTPase"/>
</dbReference>
<dbReference type="GO" id="GO:0007018">
    <property type="term" value="P:microtubule-based movement"/>
    <property type="evidence" value="ECO:0007669"/>
    <property type="project" value="InterPro"/>
</dbReference>
<dbReference type="GO" id="GO:0008017">
    <property type="term" value="F:microtubule binding"/>
    <property type="evidence" value="ECO:0007669"/>
    <property type="project" value="InterPro"/>
</dbReference>
<keyword evidence="1" id="KW-0547">Nucleotide-binding</keyword>
<name>B4JYA6_DROGR</name>
<keyword evidence="2" id="KW-0067">ATP-binding</keyword>
<reference evidence="5 6" key="1">
    <citation type="journal article" date="2007" name="Nature">
        <title>Evolution of genes and genomes on the Drosophila phylogeny.</title>
        <authorList>
            <consortium name="Drosophila 12 Genomes Consortium"/>
            <person name="Clark A.G."/>
            <person name="Eisen M.B."/>
            <person name="Smith D.R."/>
            <person name="Bergman C.M."/>
            <person name="Oliver B."/>
            <person name="Markow T.A."/>
            <person name="Kaufman T.C."/>
            <person name="Kellis M."/>
            <person name="Gelbart W."/>
            <person name="Iyer V.N."/>
            <person name="Pollard D.A."/>
            <person name="Sackton T.B."/>
            <person name="Larracuente A.M."/>
            <person name="Singh N.D."/>
            <person name="Abad J.P."/>
            <person name="Abt D.N."/>
            <person name="Adryan B."/>
            <person name="Aguade M."/>
            <person name="Akashi H."/>
            <person name="Anderson W.W."/>
            <person name="Aquadro C.F."/>
            <person name="Ardell D.H."/>
            <person name="Arguello R."/>
            <person name="Artieri C.G."/>
            <person name="Barbash D.A."/>
            <person name="Barker D."/>
            <person name="Barsanti P."/>
            <person name="Batterham P."/>
            <person name="Batzoglou S."/>
            <person name="Begun D."/>
            <person name="Bhutkar A."/>
            <person name="Blanco E."/>
            <person name="Bosak S.A."/>
            <person name="Bradley R.K."/>
            <person name="Brand A.D."/>
            <person name="Brent M.R."/>
            <person name="Brooks A.N."/>
            <person name="Brown R.H."/>
            <person name="Butlin R.K."/>
            <person name="Caggese C."/>
            <person name="Calvi B.R."/>
            <person name="Bernardo de Carvalho A."/>
            <person name="Caspi A."/>
            <person name="Castrezana S."/>
            <person name="Celniker S.E."/>
            <person name="Chang J.L."/>
            <person name="Chapple C."/>
            <person name="Chatterji S."/>
            <person name="Chinwalla A."/>
            <person name="Civetta A."/>
            <person name="Clifton S.W."/>
            <person name="Comeron J.M."/>
            <person name="Costello J.C."/>
            <person name="Coyne J.A."/>
            <person name="Daub J."/>
            <person name="David R.G."/>
            <person name="Delcher A.L."/>
            <person name="Delehaunty K."/>
            <person name="Do C.B."/>
            <person name="Ebling H."/>
            <person name="Edwards K."/>
            <person name="Eickbush T."/>
            <person name="Evans J.D."/>
            <person name="Filipski A."/>
            <person name="Findeiss S."/>
            <person name="Freyhult E."/>
            <person name="Fulton L."/>
            <person name="Fulton R."/>
            <person name="Garcia A.C."/>
            <person name="Gardiner A."/>
            <person name="Garfield D.A."/>
            <person name="Garvin B.E."/>
            <person name="Gibson G."/>
            <person name="Gilbert D."/>
            <person name="Gnerre S."/>
            <person name="Godfrey J."/>
            <person name="Good R."/>
            <person name="Gotea V."/>
            <person name="Gravely B."/>
            <person name="Greenberg A.J."/>
            <person name="Griffiths-Jones S."/>
            <person name="Gross S."/>
            <person name="Guigo R."/>
            <person name="Gustafson E.A."/>
            <person name="Haerty W."/>
            <person name="Hahn M.W."/>
            <person name="Halligan D.L."/>
            <person name="Halpern A.L."/>
            <person name="Halter G.M."/>
            <person name="Han M.V."/>
            <person name="Heger A."/>
            <person name="Hillier L."/>
            <person name="Hinrichs A.S."/>
            <person name="Holmes I."/>
            <person name="Hoskins R.A."/>
            <person name="Hubisz M.J."/>
            <person name="Hultmark D."/>
            <person name="Huntley M.A."/>
            <person name="Jaffe D.B."/>
            <person name="Jagadeeshan S."/>
            <person name="Jeck W.R."/>
            <person name="Johnson J."/>
            <person name="Jones C.D."/>
            <person name="Jordan W.C."/>
            <person name="Karpen G.H."/>
            <person name="Kataoka E."/>
            <person name="Keightley P.D."/>
            <person name="Kheradpour P."/>
            <person name="Kirkness E.F."/>
            <person name="Koerich L.B."/>
            <person name="Kristiansen K."/>
            <person name="Kudrna D."/>
            <person name="Kulathinal R.J."/>
            <person name="Kumar S."/>
            <person name="Kwok R."/>
            <person name="Lander E."/>
            <person name="Langley C.H."/>
            <person name="Lapoint R."/>
            <person name="Lazzaro B.P."/>
            <person name="Lee S.J."/>
            <person name="Levesque L."/>
            <person name="Li R."/>
            <person name="Lin C.F."/>
            <person name="Lin M.F."/>
            <person name="Lindblad-Toh K."/>
            <person name="Llopart A."/>
            <person name="Long M."/>
            <person name="Low L."/>
            <person name="Lozovsky E."/>
            <person name="Lu J."/>
            <person name="Luo M."/>
            <person name="Machado C.A."/>
            <person name="Makalowski W."/>
            <person name="Marzo M."/>
            <person name="Matsuda M."/>
            <person name="Matzkin L."/>
            <person name="McAllister B."/>
            <person name="McBride C.S."/>
            <person name="McKernan B."/>
            <person name="McKernan K."/>
            <person name="Mendez-Lago M."/>
            <person name="Minx P."/>
            <person name="Mollenhauer M.U."/>
            <person name="Montooth K."/>
            <person name="Mount S.M."/>
            <person name="Mu X."/>
            <person name="Myers E."/>
            <person name="Negre B."/>
            <person name="Newfeld S."/>
            <person name="Nielsen R."/>
            <person name="Noor M.A."/>
            <person name="O'Grady P."/>
            <person name="Pachter L."/>
            <person name="Papaceit M."/>
            <person name="Parisi M.J."/>
            <person name="Parisi M."/>
            <person name="Parts L."/>
            <person name="Pedersen J.S."/>
            <person name="Pesole G."/>
            <person name="Phillippy A.M."/>
            <person name="Ponting C.P."/>
            <person name="Pop M."/>
            <person name="Porcelli D."/>
            <person name="Powell J.R."/>
            <person name="Prohaska S."/>
            <person name="Pruitt K."/>
            <person name="Puig M."/>
            <person name="Quesneville H."/>
            <person name="Ram K.R."/>
            <person name="Rand D."/>
            <person name="Rasmussen M.D."/>
            <person name="Reed L.K."/>
            <person name="Reenan R."/>
            <person name="Reily A."/>
            <person name="Remington K.A."/>
            <person name="Rieger T.T."/>
            <person name="Ritchie M.G."/>
            <person name="Robin C."/>
            <person name="Rogers Y.H."/>
            <person name="Rohde C."/>
            <person name="Rozas J."/>
            <person name="Rubenfield M.J."/>
            <person name="Ruiz A."/>
            <person name="Russo S."/>
            <person name="Salzberg S.L."/>
            <person name="Sanchez-Gracia A."/>
            <person name="Saranga D.J."/>
            <person name="Sato H."/>
            <person name="Schaeffer S.W."/>
            <person name="Schatz M.C."/>
            <person name="Schlenke T."/>
            <person name="Schwartz R."/>
            <person name="Segarra C."/>
            <person name="Singh R.S."/>
            <person name="Sirot L."/>
            <person name="Sirota M."/>
            <person name="Sisneros N.B."/>
            <person name="Smith C.D."/>
            <person name="Smith T.F."/>
            <person name="Spieth J."/>
            <person name="Stage D.E."/>
            <person name="Stark A."/>
            <person name="Stephan W."/>
            <person name="Strausberg R.L."/>
            <person name="Strempel S."/>
            <person name="Sturgill D."/>
            <person name="Sutton G."/>
            <person name="Sutton G.G."/>
            <person name="Tao W."/>
            <person name="Teichmann S."/>
            <person name="Tobari Y.N."/>
            <person name="Tomimura Y."/>
            <person name="Tsolas J.M."/>
            <person name="Valente V.L."/>
            <person name="Venter E."/>
            <person name="Venter J.C."/>
            <person name="Vicario S."/>
            <person name="Vieira F.G."/>
            <person name="Vilella A.J."/>
            <person name="Villasante A."/>
            <person name="Walenz B."/>
            <person name="Wang J."/>
            <person name="Wasserman M."/>
            <person name="Watts T."/>
            <person name="Wilson D."/>
            <person name="Wilson R.K."/>
            <person name="Wing R.A."/>
            <person name="Wolfner M.F."/>
            <person name="Wong A."/>
            <person name="Wong G.K."/>
            <person name="Wu C.I."/>
            <person name="Wu G."/>
            <person name="Yamamoto D."/>
            <person name="Yang H.P."/>
            <person name="Yang S.P."/>
            <person name="Yorke J.A."/>
            <person name="Yoshida K."/>
            <person name="Zdobnov E."/>
            <person name="Zhang P."/>
            <person name="Zhang Y."/>
            <person name="Zimin A.V."/>
            <person name="Baldwin J."/>
            <person name="Abdouelleil A."/>
            <person name="Abdulkadir J."/>
            <person name="Abebe A."/>
            <person name="Abera B."/>
            <person name="Abreu J."/>
            <person name="Acer S.C."/>
            <person name="Aftuck L."/>
            <person name="Alexander A."/>
            <person name="An P."/>
            <person name="Anderson E."/>
            <person name="Anderson S."/>
            <person name="Arachi H."/>
            <person name="Azer M."/>
            <person name="Bachantsang P."/>
            <person name="Barry A."/>
            <person name="Bayul T."/>
            <person name="Berlin A."/>
            <person name="Bessette D."/>
            <person name="Bloom T."/>
            <person name="Blye J."/>
            <person name="Boguslavskiy L."/>
            <person name="Bonnet C."/>
            <person name="Boukhgalter B."/>
            <person name="Bourzgui I."/>
            <person name="Brown A."/>
            <person name="Cahill P."/>
            <person name="Channer S."/>
            <person name="Cheshatsang Y."/>
            <person name="Chuda L."/>
            <person name="Citroen M."/>
            <person name="Collymore A."/>
            <person name="Cooke P."/>
            <person name="Costello M."/>
            <person name="D'Aco K."/>
            <person name="Daza R."/>
            <person name="De Haan G."/>
            <person name="DeGray S."/>
            <person name="DeMaso C."/>
            <person name="Dhargay N."/>
            <person name="Dooley K."/>
            <person name="Dooley E."/>
            <person name="Doricent M."/>
            <person name="Dorje P."/>
            <person name="Dorjee K."/>
            <person name="Dupes A."/>
            <person name="Elong R."/>
            <person name="Falk J."/>
            <person name="Farina A."/>
            <person name="Faro S."/>
            <person name="Ferguson D."/>
            <person name="Fisher S."/>
            <person name="Foley C.D."/>
            <person name="Franke A."/>
            <person name="Friedrich D."/>
            <person name="Gadbois L."/>
            <person name="Gearin G."/>
            <person name="Gearin C.R."/>
            <person name="Giannoukos G."/>
            <person name="Goode T."/>
            <person name="Graham J."/>
            <person name="Grandbois E."/>
            <person name="Grewal S."/>
            <person name="Gyaltsen K."/>
            <person name="Hafez N."/>
            <person name="Hagos B."/>
            <person name="Hall J."/>
            <person name="Henson C."/>
            <person name="Hollinger A."/>
            <person name="Honan T."/>
            <person name="Huard M.D."/>
            <person name="Hughes L."/>
            <person name="Hurhula B."/>
            <person name="Husby M.E."/>
            <person name="Kamat A."/>
            <person name="Kanga B."/>
            <person name="Kashin S."/>
            <person name="Khazanovich D."/>
            <person name="Kisner P."/>
            <person name="Lance K."/>
            <person name="Lara M."/>
            <person name="Lee W."/>
            <person name="Lennon N."/>
            <person name="Letendre F."/>
            <person name="LeVine R."/>
            <person name="Lipovsky A."/>
            <person name="Liu X."/>
            <person name="Liu J."/>
            <person name="Liu S."/>
            <person name="Lokyitsang T."/>
            <person name="Lokyitsang Y."/>
            <person name="Lubonja R."/>
            <person name="Lui A."/>
            <person name="MacDonald P."/>
            <person name="Magnisalis V."/>
            <person name="Maru K."/>
            <person name="Matthews C."/>
            <person name="McCusker W."/>
            <person name="McDonough S."/>
            <person name="Mehta T."/>
            <person name="Meldrim J."/>
            <person name="Meneus L."/>
            <person name="Mihai O."/>
            <person name="Mihalev A."/>
            <person name="Mihova T."/>
            <person name="Mittelman R."/>
            <person name="Mlenga V."/>
            <person name="Montmayeur A."/>
            <person name="Mulrain L."/>
            <person name="Navidi A."/>
            <person name="Naylor J."/>
            <person name="Negash T."/>
            <person name="Nguyen T."/>
            <person name="Nguyen N."/>
            <person name="Nicol R."/>
            <person name="Norbu C."/>
            <person name="Norbu N."/>
            <person name="Novod N."/>
            <person name="O'Neill B."/>
            <person name="Osman S."/>
            <person name="Markiewicz E."/>
            <person name="Oyono O.L."/>
            <person name="Patti C."/>
            <person name="Phunkhang P."/>
            <person name="Pierre F."/>
            <person name="Priest M."/>
            <person name="Raghuraman S."/>
            <person name="Rege F."/>
            <person name="Reyes R."/>
            <person name="Rise C."/>
            <person name="Rogov P."/>
            <person name="Ross K."/>
            <person name="Ryan E."/>
            <person name="Settipalli S."/>
            <person name="Shea T."/>
            <person name="Sherpa N."/>
            <person name="Shi L."/>
            <person name="Shih D."/>
            <person name="Sparrow T."/>
            <person name="Spaulding J."/>
            <person name="Stalker J."/>
            <person name="Stange-Thomann N."/>
            <person name="Stavropoulos S."/>
            <person name="Stone C."/>
            <person name="Strader C."/>
            <person name="Tesfaye S."/>
            <person name="Thomson T."/>
            <person name="Thoulutsang Y."/>
            <person name="Thoulutsang D."/>
            <person name="Topham K."/>
            <person name="Topping I."/>
            <person name="Tsamla T."/>
            <person name="Vassiliev H."/>
            <person name="Vo A."/>
            <person name="Wangchuk T."/>
            <person name="Wangdi T."/>
            <person name="Weiand M."/>
            <person name="Wilkinson J."/>
            <person name="Wilson A."/>
            <person name="Yadav S."/>
            <person name="Young G."/>
            <person name="Yu Q."/>
            <person name="Zembek L."/>
            <person name="Zhong D."/>
            <person name="Zimmer A."/>
            <person name="Zwirko Z."/>
            <person name="Jaffe D.B."/>
            <person name="Alvarez P."/>
            <person name="Brockman W."/>
            <person name="Butler J."/>
            <person name="Chin C."/>
            <person name="Gnerre S."/>
            <person name="Grabherr M."/>
            <person name="Kleber M."/>
            <person name="Mauceli E."/>
            <person name="MacCallum I."/>
        </authorList>
    </citation>
    <scope>NUCLEOTIDE SEQUENCE [LARGE SCALE GENOMIC DNA]</scope>
    <source>
        <strain evidence="6">Tucson 15287-2541.00</strain>
    </source>
</reference>
<dbReference type="SMR" id="B4JYA6"/>
<evidence type="ECO:0000259" key="4">
    <source>
        <dbReference type="Pfam" id="PF00225"/>
    </source>
</evidence>
<dbReference type="PhylomeDB" id="B4JYA6"/>
<dbReference type="STRING" id="7222.B4JYA6"/>
<protein>
    <submittedName>
        <fullName evidence="5">GH14056</fullName>
    </submittedName>
</protein>
<evidence type="ECO:0000313" key="6">
    <source>
        <dbReference type="Proteomes" id="UP000001070"/>
    </source>
</evidence>
<dbReference type="EMBL" id="CH916377">
    <property type="protein sequence ID" value="EDV90668.1"/>
    <property type="molecule type" value="Genomic_DNA"/>
</dbReference>
<dbReference type="eggNOG" id="KOG0240">
    <property type="taxonomic scope" value="Eukaryota"/>
</dbReference>
<proteinExistence type="predicted"/>
<evidence type="ECO:0000256" key="2">
    <source>
        <dbReference type="ARBA" id="ARBA00022840"/>
    </source>
</evidence>
<gene>
    <name evidence="5" type="primary">Dgri\GH14056</name>
    <name evidence="5" type="ORF">Dgri_GH14056</name>
</gene>
<dbReference type="SUPFAM" id="SSF52540">
    <property type="entry name" value="P-loop containing nucleoside triphosphate hydrolases"/>
    <property type="match status" value="1"/>
</dbReference>
<evidence type="ECO:0000313" key="5">
    <source>
        <dbReference type="EMBL" id="EDV90668.1"/>
    </source>
</evidence>
<evidence type="ECO:0000256" key="3">
    <source>
        <dbReference type="SAM" id="Coils"/>
    </source>
</evidence>
<accession>B4JYA6</accession>